<dbReference type="InterPro" id="IPR052281">
    <property type="entry name" value="GAREM"/>
</dbReference>
<organism evidence="1 2">
    <name type="scientific">Dendroctonus ponderosae</name>
    <name type="common">Mountain pine beetle</name>
    <dbReference type="NCBI Taxonomy" id="77166"/>
    <lineage>
        <taxon>Eukaryota</taxon>
        <taxon>Metazoa</taxon>
        <taxon>Ecdysozoa</taxon>
        <taxon>Arthropoda</taxon>
        <taxon>Hexapoda</taxon>
        <taxon>Insecta</taxon>
        <taxon>Pterygota</taxon>
        <taxon>Neoptera</taxon>
        <taxon>Endopterygota</taxon>
        <taxon>Coleoptera</taxon>
        <taxon>Polyphaga</taxon>
        <taxon>Cucujiformia</taxon>
        <taxon>Curculionidae</taxon>
        <taxon>Scolytinae</taxon>
        <taxon>Dendroctonus</taxon>
    </lineage>
</organism>
<dbReference type="EMBL" id="KB632197">
    <property type="protein sequence ID" value="ERL90031.1"/>
    <property type="molecule type" value="Genomic_DNA"/>
</dbReference>
<dbReference type="Proteomes" id="UP000030742">
    <property type="component" value="Unassembled WGS sequence"/>
</dbReference>
<reference evidence="1 2" key="1">
    <citation type="journal article" date="2013" name="Genome Biol.">
        <title>Draft genome of the mountain pine beetle, Dendroctonus ponderosae Hopkins, a major forest pest.</title>
        <authorList>
            <person name="Keeling C.I."/>
            <person name="Yuen M.M."/>
            <person name="Liao N.Y."/>
            <person name="Docking T.R."/>
            <person name="Chan S.K."/>
            <person name="Taylor G.A."/>
            <person name="Palmquist D.L."/>
            <person name="Jackman S.D."/>
            <person name="Nguyen A."/>
            <person name="Li M."/>
            <person name="Henderson H."/>
            <person name="Janes J.K."/>
            <person name="Zhao Y."/>
            <person name="Pandoh P."/>
            <person name="Moore R."/>
            <person name="Sperling F.A."/>
            <person name="Huber D.P."/>
            <person name="Birol I."/>
            <person name="Jones S.J."/>
            <person name="Bohlmann J."/>
        </authorList>
    </citation>
    <scope>NUCLEOTIDE SEQUENCE</scope>
</reference>
<dbReference type="PANTHER" id="PTHR14454:SF11">
    <property type="entry name" value="SERRANO, ISOFORM F"/>
    <property type="match status" value="1"/>
</dbReference>
<name>U4UHF2_DENPD</name>
<evidence type="ECO:0000313" key="1">
    <source>
        <dbReference type="EMBL" id="ERL90031.1"/>
    </source>
</evidence>
<dbReference type="AlphaFoldDB" id="U4UHF2"/>
<dbReference type="PANTHER" id="PTHR14454">
    <property type="entry name" value="GRB2-ASSOCIATED AND REGULATOR OF MAPK PROTEIN FAMILY MEMBER"/>
    <property type="match status" value="1"/>
</dbReference>
<gene>
    <name evidence="1" type="ORF">D910_07389</name>
</gene>
<accession>U4UHF2</accession>
<protein>
    <submittedName>
        <fullName evidence="1">Uncharacterized protein</fullName>
    </submittedName>
</protein>
<proteinExistence type="predicted"/>
<dbReference type="STRING" id="77166.U4UHF2"/>
<evidence type="ECO:0000313" key="2">
    <source>
        <dbReference type="Proteomes" id="UP000030742"/>
    </source>
</evidence>
<dbReference type="SUPFAM" id="SSF56059">
    <property type="entry name" value="Glutathione synthetase ATP-binding domain-like"/>
    <property type="match status" value="1"/>
</dbReference>
<sequence length="89" mass="9467">MAATDAQITVAAARWADEGSYLREFVSKHHFPAVVKIIKGQYGGLGVPTLPSPGLQSTALLVSVGKRQKIVAQAVKIKEGRRLACVGPR</sequence>